<reference evidence="4" key="1">
    <citation type="submission" date="2022-11" db="UniProtKB">
        <authorList>
            <consortium name="WormBaseParasite"/>
        </authorList>
    </citation>
    <scope>IDENTIFICATION</scope>
</reference>
<dbReference type="CDD" id="cd17101">
    <property type="entry name" value="FERM_F1_PTPN13_like"/>
    <property type="match status" value="1"/>
</dbReference>
<evidence type="ECO:0000256" key="1">
    <source>
        <dbReference type="SAM" id="MobiDB-lite"/>
    </source>
</evidence>
<organism evidence="3 4">
    <name type="scientific">Panagrolaimus davidi</name>
    <dbReference type="NCBI Taxonomy" id="227884"/>
    <lineage>
        <taxon>Eukaryota</taxon>
        <taxon>Metazoa</taxon>
        <taxon>Ecdysozoa</taxon>
        <taxon>Nematoda</taxon>
        <taxon>Chromadorea</taxon>
        <taxon>Rhabditida</taxon>
        <taxon>Tylenchina</taxon>
        <taxon>Panagrolaimomorpha</taxon>
        <taxon>Panagrolaimoidea</taxon>
        <taxon>Panagrolaimidae</taxon>
        <taxon>Panagrolaimus</taxon>
    </lineage>
</organism>
<proteinExistence type="predicted"/>
<sequence length="368" mass="40810">MTLSSDEKDGESRKGSISSAATLKSASEGSSEDGEKTPKRRSPSPEYERAITPIAEESETPSPHPPAVSSFLIKQEKEEVIIQKETKSSELPQSPFVAEMSQNPFMSVKKASTPPPSPRSNTILTSKISEEESDLDETDLPPPRFELPPSPKLIPKSTSNIGAGVVSARKKSSIVSTTPTIELPPTSQKGIPETLPAQVQPRQIPAEDETTGKLSRHNSLGPSKVLRRSSRGGKQPAFATPEFVEKQTLAVIRLQAQSSRKKRLSLHRVEPTFVLVKIGNGQTVEVNCKSDAYVGSVFDSVVEYFNVPEHTFFGLAVIRDSEYFFLDNEQRLEKYAPPGWKSAKKGNQEKYMLYLRFRYYPKKLEFIK</sequence>
<evidence type="ECO:0000259" key="2">
    <source>
        <dbReference type="PROSITE" id="PS50057"/>
    </source>
</evidence>
<feature type="domain" description="FERM" evidence="2">
    <location>
        <begin position="272"/>
        <end position="368"/>
    </location>
</feature>
<dbReference type="Proteomes" id="UP000887578">
    <property type="component" value="Unplaced"/>
</dbReference>
<dbReference type="SUPFAM" id="SSF54236">
    <property type="entry name" value="Ubiquitin-like"/>
    <property type="match status" value="1"/>
</dbReference>
<dbReference type="PANTHER" id="PTHR46900">
    <property type="entry name" value="TYROSINE-PROTEIN PHOSPHATASE NON-RECEPTOR TYPE 13"/>
    <property type="match status" value="1"/>
</dbReference>
<protein>
    <submittedName>
        <fullName evidence="4">FERM domain-containing protein</fullName>
    </submittedName>
</protein>
<evidence type="ECO:0000313" key="3">
    <source>
        <dbReference type="Proteomes" id="UP000887578"/>
    </source>
</evidence>
<dbReference type="InterPro" id="IPR052074">
    <property type="entry name" value="NonRcpt_TyrProt_Phosphatase"/>
</dbReference>
<evidence type="ECO:0000313" key="4">
    <source>
        <dbReference type="WBParaSite" id="PDA_v2.g30298.t1"/>
    </source>
</evidence>
<feature type="region of interest" description="Disordered" evidence="1">
    <location>
        <begin position="1"/>
        <end position="159"/>
    </location>
</feature>
<name>A0A914QKR0_9BILA</name>
<accession>A0A914QKR0</accession>
<feature type="compositionally biased region" description="Pro residues" evidence="1">
    <location>
        <begin position="140"/>
        <end position="152"/>
    </location>
</feature>
<dbReference type="Pfam" id="PF09379">
    <property type="entry name" value="FERM_N"/>
    <property type="match status" value="1"/>
</dbReference>
<dbReference type="Gene3D" id="3.10.20.90">
    <property type="entry name" value="Phosphatidylinositol 3-kinase Catalytic Subunit, Chain A, domain 1"/>
    <property type="match status" value="1"/>
</dbReference>
<dbReference type="AlphaFoldDB" id="A0A914QKR0"/>
<feature type="compositionally biased region" description="Polar residues" evidence="1">
    <location>
        <begin position="15"/>
        <end position="29"/>
    </location>
</feature>
<dbReference type="WBParaSite" id="PDA_v2.g30298.t1">
    <property type="protein sequence ID" value="PDA_v2.g30298.t1"/>
    <property type="gene ID" value="PDA_v2.g30298"/>
</dbReference>
<dbReference type="InterPro" id="IPR000299">
    <property type="entry name" value="FERM_domain"/>
</dbReference>
<dbReference type="InterPro" id="IPR018979">
    <property type="entry name" value="FERM_N"/>
</dbReference>
<dbReference type="PROSITE" id="PS50057">
    <property type="entry name" value="FERM_3"/>
    <property type="match status" value="1"/>
</dbReference>
<dbReference type="PANTHER" id="PTHR46900:SF2">
    <property type="entry name" value="TYROSINE-PROTEIN PHOSPHATASE NON-RECEPTOR TYPE 13"/>
    <property type="match status" value="1"/>
</dbReference>
<dbReference type="InterPro" id="IPR029071">
    <property type="entry name" value="Ubiquitin-like_domsf"/>
</dbReference>
<keyword evidence="3" id="KW-1185">Reference proteome</keyword>
<feature type="compositionally biased region" description="Basic and acidic residues" evidence="1">
    <location>
        <begin position="1"/>
        <end position="14"/>
    </location>
</feature>
<feature type="region of interest" description="Disordered" evidence="1">
    <location>
        <begin position="197"/>
        <end position="239"/>
    </location>
</feature>
<feature type="compositionally biased region" description="Basic and acidic residues" evidence="1">
    <location>
        <begin position="74"/>
        <end position="88"/>
    </location>
</feature>